<feature type="region of interest" description="Disordered" evidence="1">
    <location>
        <begin position="1"/>
        <end position="22"/>
    </location>
</feature>
<evidence type="ECO:0000256" key="1">
    <source>
        <dbReference type="SAM" id="MobiDB-lite"/>
    </source>
</evidence>
<dbReference type="InParanoid" id="F8PPF4"/>
<sequence length="102" mass="11136">MLASPLYPTSPFSQQPPEDSTQYRPVRDLEAFNSLLPPPIEFVEGSSSGTLAIAEGKYEAINATPKATTKNLVSKSHGYLSLSSKLRSCSLVKMEKPLPPLW</sequence>
<organism evidence="3">
    <name type="scientific">Serpula lacrymans var. lacrymans (strain S7.3)</name>
    <name type="common">Dry rot fungus</name>
    <dbReference type="NCBI Taxonomy" id="936435"/>
    <lineage>
        <taxon>Eukaryota</taxon>
        <taxon>Fungi</taxon>
        <taxon>Dikarya</taxon>
        <taxon>Basidiomycota</taxon>
        <taxon>Agaricomycotina</taxon>
        <taxon>Agaricomycetes</taxon>
        <taxon>Agaricomycetidae</taxon>
        <taxon>Boletales</taxon>
        <taxon>Coniophorineae</taxon>
        <taxon>Serpulaceae</taxon>
        <taxon>Serpula</taxon>
    </lineage>
</organism>
<protein>
    <submittedName>
        <fullName evidence="2">Uncharacterized protein</fullName>
    </submittedName>
</protein>
<proteinExistence type="predicted"/>
<evidence type="ECO:0000313" key="2">
    <source>
        <dbReference type="EMBL" id="EGO02031.1"/>
    </source>
</evidence>
<dbReference type="EMBL" id="GL945477">
    <property type="protein sequence ID" value="EGO02031.1"/>
    <property type="molecule type" value="Genomic_DNA"/>
</dbReference>
<evidence type="ECO:0000313" key="3">
    <source>
        <dbReference type="Proteomes" id="UP000008063"/>
    </source>
</evidence>
<dbReference type="HOGENOM" id="CLU_2279202_0_0_1"/>
<accession>F8PPF4</accession>
<gene>
    <name evidence="2" type="ORF">SERLA73DRAFT_120678</name>
</gene>
<feature type="compositionally biased region" description="Polar residues" evidence="1">
    <location>
        <begin position="10"/>
        <end position="22"/>
    </location>
</feature>
<keyword evidence="3" id="KW-1185">Reference proteome</keyword>
<dbReference type="AlphaFoldDB" id="F8PPF4"/>
<dbReference type="Proteomes" id="UP000008063">
    <property type="component" value="Unassembled WGS sequence"/>
</dbReference>
<name>F8PPF4_SERL3</name>
<reference evidence="3" key="1">
    <citation type="journal article" date="2011" name="Science">
        <title>The plant cell wall-decomposing machinery underlies the functional diversity of forest fungi.</title>
        <authorList>
            <person name="Eastwood D.C."/>
            <person name="Floudas D."/>
            <person name="Binder M."/>
            <person name="Majcherczyk A."/>
            <person name="Schneider P."/>
            <person name="Aerts A."/>
            <person name="Asiegbu F.O."/>
            <person name="Baker S.E."/>
            <person name="Barry K."/>
            <person name="Bendiksby M."/>
            <person name="Blumentritt M."/>
            <person name="Coutinho P.M."/>
            <person name="Cullen D."/>
            <person name="de Vries R.P."/>
            <person name="Gathman A."/>
            <person name="Goodell B."/>
            <person name="Henrissat B."/>
            <person name="Ihrmark K."/>
            <person name="Kauserud H."/>
            <person name="Kohler A."/>
            <person name="LaButti K."/>
            <person name="Lapidus A."/>
            <person name="Lavin J.L."/>
            <person name="Lee Y.-H."/>
            <person name="Lindquist E."/>
            <person name="Lilly W."/>
            <person name="Lucas S."/>
            <person name="Morin E."/>
            <person name="Murat C."/>
            <person name="Oguiza J.A."/>
            <person name="Park J."/>
            <person name="Pisabarro A.G."/>
            <person name="Riley R."/>
            <person name="Rosling A."/>
            <person name="Salamov A."/>
            <person name="Schmidt O."/>
            <person name="Schmutz J."/>
            <person name="Skrede I."/>
            <person name="Stenlid J."/>
            <person name="Wiebenga A."/>
            <person name="Xie X."/>
            <person name="Kuees U."/>
            <person name="Hibbett D.S."/>
            <person name="Hoffmeister D."/>
            <person name="Hoegberg N."/>
            <person name="Martin F."/>
            <person name="Grigoriev I.V."/>
            <person name="Watkinson S.C."/>
        </authorList>
    </citation>
    <scope>NUCLEOTIDE SEQUENCE [LARGE SCALE GENOMIC DNA]</scope>
    <source>
        <strain evidence="3">strain S7.3</strain>
    </source>
</reference>